<gene>
    <name evidence="1" type="ORF">A2815_02625</name>
</gene>
<sequence>MKRNIIKIRKINEKFKTRGELKWNNKEELKLESRIVRLRNDQIGALLNLVGLNFAKEDIEEVVRDIREDKHESGHLSILIYEADSKENLLWWINYFEKENSSTSKE</sequence>
<reference evidence="1 2" key="1">
    <citation type="journal article" date="2016" name="Nat. Commun.">
        <title>Thousands of microbial genomes shed light on interconnected biogeochemical processes in an aquifer system.</title>
        <authorList>
            <person name="Anantharaman K."/>
            <person name="Brown C.T."/>
            <person name="Hug L.A."/>
            <person name="Sharon I."/>
            <person name="Castelle C.J."/>
            <person name="Probst A.J."/>
            <person name="Thomas B.C."/>
            <person name="Singh A."/>
            <person name="Wilkins M.J."/>
            <person name="Karaoz U."/>
            <person name="Brodie E.L."/>
            <person name="Williams K.H."/>
            <person name="Hubbard S.S."/>
            <person name="Banfield J.F."/>
        </authorList>
    </citation>
    <scope>NUCLEOTIDE SEQUENCE [LARGE SCALE GENOMIC DNA]</scope>
</reference>
<comment type="caution">
    <text evidence="1">The sequence shown here is derived from an EMBL/GenBank/DDBJ whole genome shotgun (WGS) entry which is preliminary data.</text>
</comment>
<evidence type="ECO:0000313" key="1">
    <source>
        <dbReference type="EMBL" id="OGZ35967.1"/>
    </source>
</evidence>
<organism evidence="1 2">
    <name type="scientific">Candidatus Portnoybacteria bacterium RIFCSPHIGHO2_01_FULL_40_12b</name>
    <dbReference type="NCBI Taxonomy" id="1801994"/>
    <lineage>
        <taxon>Bacteria</taxon>
        <taxon>Candidatus Portnoyibacteriota</taxon>
    </lineage>
</organism>
<protein>
    <submittedName>
        <fullName evidence="1">Uncharacterized protein</fullName>
    </submittedName>
</protein>
<dbReference type="Proteomes" id="UP000176974">
    <property type="component" value="Unassembled WGS sequence"/>
</dbReference>
<dbReference type="EMBL" id="MHMY01000003">
    <property type="protein sequence ID" value="OGZ35967.1"/>
    <property type="molecule type" value="Genomic_DNA"/>
</dbReference>
<dbReference type="AlphaFoldDB" id="A0A1G2FDT6"/>
<proteinExistence type="predicted"/>
<accession>A0A1G2FDT6</accession>
<evidence type="ECO:0000313" key="2">
    <source>
        <dbReference type="Proteomes" id="UP000176974"/>
    </source>
</evidence>
<name>A0A1G2FDT6_9BACT</name>